<protein>
    <submittedName>
        <fullName evidence="1">Uncharacterized protein</fullName>
    </submittedName>
</protein>
<dbReference type="Proteomes" id="UP000265520">
    <property type="component" value="Unassembled WGS sequence"/>
</dbReference>
<comment type="caution">
    <text evidence="1">The sequence shown here is derived from an EMBL/GenBank/DDBJ whole genome shotgun (WGS) entry which is preliminary data.</text>
</comment>
<proteinExistence type="predicted"/>
<evidence type="ECO:0000313" key="1">
    <source>
        <dbReference type="EMBL" id="MCI49422.1"/>
    </source>
</evidence>
<reference evidence="1 2" key="1">
    <citation type="journal article" date="2018" name="Front. Plant Sci.">
        <title>Red Clover (Trifolium pratense) and Zigzag Clover (T. medium) - A Picture of Genomic Similarities and Differences.</title>
        <authorList>
            <person name="Dluhosova J."/>
            <person name="Istvanek J."/>
            <person name="Nedelnik J."/>
            <person name="Repkova J."/>
        </authorList>
    </citation>
    <scope>NUCLEOTIDE SEQUENCE [LARGE SCALE GENOMIC DNA]</scope>
    <source>
        <strain evidence="2">cv. 10/8</strain>
        <tissue evidence="1">Leaf</tissue>
    </source>
</reference>
<keyword evidence="2" id="KW-1185">Reference proteome</keyword>
<sequence>MVEVVCFKSGCLCLWPGWDLRVRAFSDLVRRKWVPTVTGRLID</sequence>
<dbReference type="EMBL" id="LXQA010400949">
    <property type="protein sequence ID" value="MCI49422.1"/>
    <property type="molecule type" value="Genomic_DNA"/>
</dbReference>
<name>A0A392SLX4_9FABA</name>
<dbReference type="AlphaFoldDB" id="A0A392SLX4"/>
<accession>A0A392SLX4</accession>
<organism evidence="1 2">
    <name type="scientific">Trifolium medium</name>
    <dbReference type="NCBI Taxonomy" id="97028"/>
    <lineage>
        <taxon>Eukaryota</taxon>
        <taxon>Viridiplantae</taxon>
        <taxon>Streptophyta</taxon>
        <taxon>Embryophyta</taxon>
        <taxon>Tracheophyta</taxon>
        <taxon>Spermatophyta</taxon>
        <taxon>Magnoliopsida</taxon>
        <taxon>eudicotyledons</taxon>
        <taxon>Gunneridae</taxon>
        <taxon>Pentapetalae</taxon>
        <taxon>rosids</taxon>
        <taxon>fabids</taxon>
        <taxon>Fabales</taxon>
        <taxon>Fabaceae</taxon>
        <taxon>Papilionoideae</taxon>
        <taxon>50 kb inversion clade</taxon>
        <taxon>NPAAA clade</taxon>
        <taxon>Hologalegina</taxon>
        <taxon>IRL clade</taxon>
        <taxon>Trifolieae</taxon>
        <taxon>Trifolium</taxon>
    </lineage>
</organism>
<evidence type="ECO:0000313" key="2">
    <source>
        <dbReference type="Proteomes" id="UP000265520"/>
    </source>
</evidence>